<comment type="caution">
    <text evidence="1">The sequence shown here is derived from an EMBL/GenBank/DDBJ whole genome shotgun (WGS) entry which is preliminary data.</text>
</comment>
<dbReference type="AlphaFoldDB" id="A0AAD8EM56"/>
<dbReference type="Proteomes" id="UP001233999">
    <property type="component" value="Unassembled WGS sequence"/>
</dbReference>
<name>A0AAD8EM56_DIPPU</name>
<evidence type="ECO:0000313" key="2">
    <source>
        <dbReference type="Proteomes" id="UP001233999"/>
    </source>
</evidence>
<protein>
    <submittedName>
        <fullName evidence="1">Uncharacterized protein</fullName>
    </submittedName>
</protein>
<dbReference type="EMBL" id="JASPKZ010002703">
    <property type="protein sequence ID" value="KAJ9594944.1"/>
    <property type="molecule type" value="Genomic_DNA"/>
</dbReference>
<gene>
    <name evidence="1" type="ORF">L9F63_013760</name>
</gene>
<accession>A0AAD8EM56</accession>
<reference evidence="1" key="2">
    <citation type="submission" date="2023-05" db="EMBL/GenBank/DDBJ databases">
        <authorList>
            <person name="Fouks B."/>
        </authorList>
    </citation>
    <scope>NUCLEOTIDE SEQUENCE</scope>
    <source>
        <strain evidence="1">Stay&amp;Tobe</strain>
        <tissue evidence="1">Testes</tissue>
    </source>
</reference>
<evidence type="ECO:0000313" key="1">
    <source>
        <dbReference type="EMBL" id="KAJ9594944.1"/>
    </source>
</evidence>
<sequence length="94" mass="11262">MYILDAVRNVFRNIAIMIIKLSYFKVYYVLSDIRTSIIGSGHHTNKQNEKSIHAIIIVEIRKLPDEMSDLEDFDHVFEQENRRNITRHRCRCIR</sequence>
<proteinExistence type="predicted"/>
<feature type="non-terminal residue" evidence="1">
    <location>
        <position position="94"/>
    </location>
</feature>
<reference evidence="1" key="1">
    <citation type="journal article" date="2023" name="IScience">
        <title>Live-bearing cockroach genome reveals convergent evolutionary mechanisms linked to viviparity in insects and beyond.</title>
        <authorList>
            <person name="Fouks B."/>
            <person name="Harrison M.C."/>
            <person name="Mikhailova A.A."/>
            <person name="Marchal E."/>
            <person name="English S."/>
            <person name="Carruthers M."/>
            <person name="Jennings E.C."/>
            <person name="Chiamaka E.L."/>
            <person name="Frigard R.A."/>
            <person name="Pippel M."/>
            <person name="Attardo G.M."/>
            <person name="Benoit J.B."/>
            <person name="Bornberg-Bauer E."/>
            <person name="Tobe S.S."/>
        </authorList>
    </citation>
    <scope>NUCLEOTIDE SEQUENCE</scope>
    <source>
        <strain evidence="1">Stay&amp;Tobe</strain>
    </source>
</reference>
<feature type="non-terminal residue" evidence="1">
    <location>
        <position position="1"/>
    </location>
</feature>
<organism evidence="1 2">
    <name type="scientific">Diploptera punctata</name>
    <name type="common">Pacific beetle cockroach</name>
    <dbReference type="NCBI Taxonomy" id="6984"/>
    <lineage>
        <taxon>Eukaryota</taxon>
        <taxon>Metazoa</taxon>
        <taxon>Ecdysozoa</taxon>
        <taxon>Arthropoda</taxon>
        <taxon>Hexapoda</taxon>
        <taxon>Insecta</taxon>
        <taxon>Pterygota</taxon>
        <taxon>Neoptera</taxon>
        <taxon>Polyneoptera</taxon>
        <taxon>Dictyoptera</taxon>
        <taxon>Blattodea</taxon>
        <taxon>Blaberoidea</taxon>
        <taxon>Blaberidae</taxon>
        <taxon>Diplopterinae</taxon>
        <taxon>Diploptera</taxon>
    </lineage>
</organism>
<keyword evidence="2" id="KW-1185">Reference proteome</keyword>